<protein>
    <submittedName>
        <fullName evidence="1">Uncharacterized protein</fullName>
    </submittedName>
</protein>
<dbReference type="Proteomes" id="UP000030451">
    <property type="component" value="Unassembled WGS sequence"/>
</dbReference>
<name>A0A0A5HW04_PHOS4</name>
<dbReference type="RefSeq" id="WP_038192040.1">
    <property type="nucleotide sequence ID" value="NZ_JRWP01000040.1"/>
</dbReference>
<accession>A0A0A5HW04</accession>
<organism evidence="1 2">
    <name type="scientific">Photobacterium sp. (strain ATCC 43367)</name>
    <dbReference type="NCBI Taxonomy" id="379097"/>
    <lineage>
        <taxon>Bacteria</taxon>
        <taxon>Pseudomonadati</taxon>
        <taxon>Pseudomonadota</taxon>
        <taxon>Gammaproteobacteria</taxon>
        <taxon>Vibrionales</taxon>
        <taxon>Vibrionaceae</taxon>
        <taxon>Vibrio</taxon>
        <taxon>Vibrio oreintalis group</taxon>
    </lineage>
</organism>
<dbReference type="EMBL" id="JRWP01000040">
    <property type="protein sequence ID" value="KGY07691.1"/>
    <property type="molecule type" value="Genomic_DNA"/>
</dbReference>
<comment type="caution">
    <text evidence="1">The sequence shown here is derived from an EMBL/GenBank/DDBJ whole genome shotgun (WGS) entry which is preliminary data.</text>
</comment>
<evidence type="ECO:0000313" key="2">
    <source>
        <dbReference type="Proteomes" id="UP000030451"/>
    </source>
</evidence>
<reference evidence="1 2" key="1">
    <citation type="submission" date="2014-10" db="EMBL/GenBank/DDBJ databases">
        <title>Genome sequencing of Vibrio sinaloensis T08.</title>
        <authorList>
            <person name="Chan K.-G."/>
            <person name="Mohamad N.I."/>
        </authorList>
    </citation>
    <scope>NUCLEOTIDE SEQUENCE [LARGE SCALE GENOMIC DNA]</scope>
    <source>
        <strain evidence="1 2">T08</strain>
    </source>
</reference>
<sequence length="182" mass="20104">MKFTLQENQPYPVTISGSWLWLRYASAPIVMETVTGERVTIPQGSVIKNNELLGRVLLHSSESQTIDVEFGKGDFQPPSDGQRVVIELMPPMEIAPNQQVKTKVQPKSSAIDAQELTMPASLEENLTRQKITIRTPSDNAEQILINGSYPLLAGELIEIESTAAIELTGAETDRVFILECHS</sequence>
<proteinExistence type="predicted"/>
<gene>
    <name evidence="1" type="ORF">NM06_15815</name>
</gene>
<evidence type="ECO:0000313" key="1">
    <source>
        <dbReference type="EMBL" id="KGY07691.1"/>
    </source>
</evidence>
<dbReference type="OrthoDB" id="5894186at2"/>
<dbReference type="AlphaFoldDB" id="A0A0A5HW04"/>